<dbReference type="EMBL" id="CP031093">
    <property type="protein sequence ID" value="QCF24764.1"/>
    <property type="molecule type" value="Genomic_DNA"/>
</dbReference>
<dbReference type="PANTHER" id="PTHR30329:SF21">
    <property type="entry name" value="LIPOPROTEIN YIAD-RELATED"/>
    <property type="match status" value="1"/>
</dbReference>
<evidence type="ECO:0000256" key="3">
    <source>
        <dbReference type="ARBA" id="ARBA00023237"/>
    </source>
</evidence>
<gene>
    <name evidence="7" type="ORF">soil367_01650</name>
</gene>
<dbReference type="InterPro" id="IPR036737">
    <property type="entry name" value="OmpA-like_sf"/>
</dbReference>
<evidence type="ECO:0000259" key="6">
    <source>
        <dbReference type="PROSITE" id="PS51123"/>
    </source>
</evidence>
<protein>
    <submittedName>
        <fullName evidence="7">OmpA family protein</fullName>
    </submittedName>
</protein>
<keyword evidence="3" id="KW-0998">Cell outer membrane</keyword>
<dbReference type="InterPro" id="IPR006664">
    <property type="entry name" value="OMP_bac"/>
</dbReference>
<evidence type="ECO:0000313" key="8">
    <source>
        <dbReference type="Proteomes" id="UP000298049"/>
    </source>
</evidence>
<proteinExistence type="predicted"/>
<evidence type="ECO:0000256" key="5">
    <source>
        <dbReference type="SAM" id="MobiDB-lite"/>
    </source>
</evidence>
<evidence type="ECO:0000256" key="1">
    <source>
        <dbReference type="ARBA" id="ARBA00004442"/>
    </source>
</evidence>
<dbReference type="Proteomes" id="UP000298049">
    <property type="component" value="Chromosome"/>
</dbReference>
<sequence>MSPPVRSVVGAGDVARCHNPSLSILSRPSLIPQIFRNEGHAAVSTPKTGAVMSSHRHTKTFQSRAMPVMRTVAFISLGALAACAHPPAADATATAENSLAQPSDTGSPARKATNRLTEGRKDATLASQPVAEPKEPEMTVLVLEDHDLLALATHTALPMALTPEPAAAVADEVARPQLNRFHFEFGSHRLDAAADQTLREHARYLATHADQKVYITGHSDSQGAEAYNRSLSRLRAASVARILREGGVREKQMEVVGVGSDYPAAPDDHSANRRVELSYSERDLATRN</sequence>
<dbReference type="CDD" id="cd07185">
    <property type="entry name" value="OmpA_C-like"/>
    <property type="match status" value="1"/>
</dbReference>
<keyword evidence="2 4" id="KW-0472">Membrane</keyword>
<evidence type="ECO:0000313" key="7">
    <source>
        <dbReference type="EMBL" id="QCF24764.1"/>
    </source>
</evidence>
<keyword evidence="8" id="KW-1185">Reference proteome</keyword>
<reference evidence="7 8" key="1">
    <citation type="submission" date="2018-07" db="EMBL/GenBank/DDBJ databases">
        <title>Marsedoiliclastica nanhaica gen. nov. sp. nov., a novel marine hydrocarbonoclastic bacterium isolated from an in-situ enriched hydrocarbon-degrading consortium in deep-sea sediment.</title>
        <authorList>
            <person name="Dong C."/>
            <person name="Ma T."/>
            <person name="Liu R."/>
            <person name="Shao Z."/>
        </authorList>
    </citation>
    <scope>NUCLEOTIDE SEQUENCE [LARGE SCALE GENOMIC DNA]</scope>
    <source>
        <strain evidence="8">soil36-7</strain>
    </source>
</reference>
<organism evidence="7 8">
    <name type="scientific">Hydrocarboniclastica marina</name>
    <dbReference type="NCBI Taxonomy" id="2259620"/>
    <lineage>
        <taxon>Bacteria</taxon>
        <taxon>Pseudomonadati</taxon>
        <taxon>Pseudomonadota</taxon>
        <taxon>Gammaproteobacteria</taxon>
        <taxon>Alteromonadales</taxon>
        <taxon>Alteromonadaceae</taxon>
        <taxon>Hydrocarboniclastica</taxon>
    </lineage>
</organism>
<evidence type="ECO:0000256" key="4">
    <source>
        <dbReference type="PROSITE-ProRule" id="PRU00473"/>
    </source>
</evidence>
<comment type="subcellular location">
    <subcellularLocation>
        <location evidence="1">Cell outer membrane</location>
    </subcellularLocation>
</comment>
<dbReference type="PANTHER" id="PTHR30329">
    <property type="entry name" value="STATOR ELEMENT OF FLAGELLAR MOTOR COMPLEX"/>
    <property type="match status" value="1"/>
</dbReference>
<accession>A0A4P7XEF0</accession>
<dbReference type="Pfam" id="PF00691">
    <property type="entry name" value="OmpA"/>
    <property type="match status" value="1"/>
</dbReference>
<evidence type="ECO:0000256" key="2">
    <source>
        <dbReference type="ARBA" id="ARBA00023136"/>
    </source>
</evidence>
<dbReference type="PROSITE" id="PS51123">
    <property type="entry name" value="OMPA_2"/>
    <property type="match status" value="1"/>
</dbReference>
<feature type="region of interest" description="Disordered" evidence="5">
    <location>
        <begin position="93"/>
        <end position="135"/>
    </location>
</feature>
<dbReference type="GO" id="GO:0009279">
    <property type="term" value="C:cell outer membrane"/>
    <property type="evidence" value="ECO:0007669"/>
    <property type="project" value="UniProtKB-SubCell"/>
</dbReference>
<dbReference type="Gene3D" id="3.30.1330.60">
    <property type="entry name" value="OmpA-like domain"/>
    <property type="match status" value="1"/>
</dbReference>
<dbReference type="KEGG" id="hmi:soil367_01650"/>
<name>A0A4P7XEF0_9ALTE</name>
<dbReference type="InterPro" id="IPR050330">
    <property type="entry name" value="Bact_OuterMem_StrucFunc"/>
</dbReference>
<feature type="domain" description="OmpA-like" evidence="6">
    <location>
        <begin position="170"/>
        <end position="288"/>
    </location>
</feature>
<dbReference type="AlphaFoldDB" id="A0A4P7XEF0"/>
<dbReference type="SUPFAM" id="SSF103088">
    <property type="entry name" value="OmpA-like"/>
    <property type="match status" value="1"/>
</dbReference>
<dbReference type="OrthoDB" id="6199125at2"/>
<dbReference type="InterPro" id="IPR006665">
    <property type="entry name" value="OmpA-like"/>
</dbReference>
<dbReference type="PRINTS" id="PR01021">
    <property type="entry name" value="OMPADOMAIN"/>
</dbReference>